<dbReference type="Proteomes" id="UP000001916">
    <property type="component" value="Chromosome"/>
</dbReference>
<dbReference type="RefSeq" id="WP_013157740.1">
    <property type="nucleotide sequence ID" value="NC_014212.1"/>
</dbReference>
<feature type="transmembrane region" description="Helical" evidence="2">
    <location>
        <begin position="89"/>
        <end position="107"/>
    </location>
</feature>
<keyword evidence="4" id="KW-1185">Reference proteome</keyword>
<feature type="transmembrane region" description="Helical" evidence="2">
    <location>
        <begin position="56"/>
        <end position="77"/>
    </location>
</feature>
<dbReference type="eggNOG" id="COG0839">
    <property type="taxonomic scope" value="Bacteria"/>
</dbReference>
<dbReference type="EC" id="7.1.1.-" evidence="2"/>
<reference evidence="3 4" key="1">
    <citation type="journal article" date="2010" name="Stand. Genomic Sci.">
        <title>Complete genome sequence of Meiothermus silvanus type strain (VI-R2).</title>
        <authorList>
            <person name="Sikorski J."/>
            <person name="Tindall B.J."/>
            <person name="Lowry S."/>
            <person name="Lucas S."/>
            <person name="Nolan M."/>
            <person name="Copeland A."/>
            <person name="Glavina Del Rio T."/>
            <person name="Tice H."/>
            <person name="Cheng J.F."/>
            <person name="Han C."/>
            <person name="Pitluck S."/>
            <person name="Liolios K."/>
            <person name="Ivanova N."/>
            <person name="Mavromatis K."/>
            <person name="Mikhailova N."/>
            <person name="Pati A."/>
            <person name="Goodwin L."/>
            <person name="Chen A."/>
            <person name="Palaniappan K."/>
            <person name="Land M."/>
            <person name="Hauser L."/>
            <person name="Chang Y.J."/>
            <person name="Jeffries C.D."/>
            <person name="Rohde M."/>
            <person name="Goker M."/>
            <person name="Woyke T."/>
            <person name="Bristow J."/>
            <person name="Eisen J.A."/>
            <person name="Markowitz V."/>
            <person name="Hugenholtz P."/>
            <person name="Kyrpides N.C."/>
            <person name="Klenk H.P."/>
            <person name="Lapidus A."/>
        </authorList>
    </citation>
    <scope>NUCLEOTIDE SEQUENCE [LARGE SCALE GENOMIC DNA]</scope>
    <source>
        <strain evidence="4">ATCC 700542 / DSM 9946 / VI-R2</strain>
    </source>
</reference>
<evidence type="ECO:0000256" key="1">
    <source>
        <dbReference type="ARBA" id="ARBA00005698"/>
    </source>
</evidence>
<comment type="subcellular location">
    <subcellularLocation>
        <location evidence="2">Cell membrane</location>
        <topology evidence="2">Multi-pass membrane protein</topology>
    </subcellularLocation>
</comment>
<comment type="catalytic activity">
    <reaction evidence="2">
        <text>a quinone + NADH + 5 H(+)(in) = a quinol + NAD(+) + 4 H(+)(out)</text>
        <dbReference type="Rhea" id="RHEA:57888"/>
        <dbReference type="ChEBI" id="CHEBI:15378"/>
        <dbReference type="ChEBI" id="CHEBI:24646"/>
        <dbReference type="ChEBI" id="CHEBI:57540"/>
        <dbReference type="ChEBI" id="CHEBI:57945"/>
        <dbReference type="ChEBI" id="CHEBI:132124"/>
    </reaction>
</comment>
<keyword evidence="2" id="KW-0520">NAD</keyword>
<evidence type="ECO:0000313" key="3">
    <source>
        <dbReference type="EMBL" id="ADH63169.1"/>
    </source>
</evidence>
<dbReference type="InterPro" id="IPR042106">
    <property type="entry name" value="Nuo/plastoQ_OxRdtase_6_NuoJ"/>
</dbReference>
<dbReference type="PANTHER" id="PTHR33269">
    <property type="entry name" value="NADH-UBIQUINONE OXIDOREDUCTASE CHAIN 6"/>
    <property type="match status" value="1"/>
</dbReference>
<dbReference type="KEGG" id="msv:Mesil_1274"/>
<dbReference type="OrthoDB" id="32930at2"/>
<keyword evidence="2" id="KW-1003">Cell membrane</keyword>
<dbReference type="Pfam" id="PF00499">
    <property type="entry name" value="Oxidored_q3"/>
    <property type="match status" value="1"/>
</dbReference>
<dbReference type="AlphaFoldDB" id="D7BEC6"/>
<dbReference type="Gene3D" id="1.20.120.1200">
    <property type="entry name" value="NADH-ubiquinone/plastoquinone oxidoreductase chain 6, subunit NuoJ"/>
    <property type="match status" value="1"/>
</dbReference>
<keyword evidence="2" id="KW-0874">Quinone</keyword>
<organism evidence="3 4">
    <name type="scientific">Allomeiothermus silvanus (strain ATCC 700542 / DSM 9946 / NBRC 106475 / NCIMB 13440 / VI-R2)</name>
    <name type="common">Thermus silvanus</name>
    <dbReference type="NCBI Taxonomy" id="526227"/>
    <lineage>
        <taxon>Bacteria</taxon>
        <taxon>Thermotogati</taxon>
        <taxon>Deinococcota</taxon>
        <taxon>Deinococci</taxon>
        <taxon>Thermales</taxon>
        <taxon>Thermaceae</taxon>
        <taxon>Allomeiothermus</taxon>
    </lineage>
</organism>
<name>D7BEC6_ALLS1</name>
<dbReference type="InterPro" id="IPR001457">
    <property type="entry name" value="NADH_UbQ/plastoQ_OxRdtase_su6"/>
</dbReference>
<gene>
    <name evidence="3" type="ordered locus">Mesil_1274</name>
</gene>
<proteinExistence type="inferred from homology"/>
<protein>
    <recommendedName>
        <fullName evidence="2">NADH-quinone oxidoreductase subunit J</fullName>
        <ecNumber evidence="2">7.1.1.-</ecNumber>
    </recommendedName>
</protein>
<dbReference type="GO" id="GO:0048038">
    <property type="term" value="F:quinone binding"/>
    <property type="evidence" value="ECO:0007669"/>
    <property type="project" value="UniProtKB-UniRule"/>
</dbReference>
<dbReference type="GO" id="GO:0008137">
    <property type="term" value="F:NADH dehydrogenase (ubiquinone) activity"/>
    <property type="evidence" value="ECO:0007669"/>
    <property type="project" value="UniProtKB-UniRule"/>
</dbReference>
<keyword evidence="2" id="KW-0472">Membrane</keyword>
<keyword evidence="2" id="KW-0812">Transmembrane</keyword>
<accession>D7BEC6</accession>
<dbReference type="GO" id="GO:0005886">
    <property type="term" value="C:plasma membrane"/>
    <property type="evidence" value="ECO:0007669"/>
    <property type="project" value="UniProtKB-SubCell"/>
</dbReference>
<evidence type="ECO:0000256" key="2">
    <source>
        <dbReference type="RuleBase" id="RU004429"/>
    </source>
</evidence>
<dbReference type="HOGENOM" id="CLU_085957_4_1_0"/>
<comment type="similarity">
    <text evidence="1 2">Belongs to the complex I subunit 6 family.</text>
</comment>
<evidence type="ECO:0000313" key="4">
    <source>
        <dbReference type="Proteomes" id="UP000001916"/>
    </source>
</evidence>
<sequence length="185" mass="19330">MGLWEILAAALLLITALLVVTARNAVHAALALIANFLVLAGVYVALDARFLGMVQVIVYAGAIVVLFLFVIMLLSAAQAEVGINPLSRLTPVAALGALALAVVLMLASRNVPVPPQVGNLNGGLPQAIGPVLYGPWLYALLAVGFLLLVATVAAVALVQPDKPLDALTDEEKIQRTPASKEEVRR</sequence>
<dbReference type="STRING" id="526227.Mesil_1274"/>
<dbReference type="PANTHER" id="PTHR33269:SF17">
    <property type="entry name" value="NADH-UBIQUINONE OXIDOREDUCTASE CHAIN 6"/>
    <property type="match status" value="1"/>
</dbReference>
<comment type="function">
    <text evidence="2">NDH-1 shuttles electrons from NADH, via FMN and iron-sulfur (Fe-S) centers, to quinones in the respiratory chain. Couples the redox reaction to proton translocation (for every two electrons transferred, four hydrogen ions are translocated across the cytoplasmic membrane), and thus conserves the redox energy in a proton gradient.</text>
</comment>
<dbReference type="EMBL" id="CP002042">
    <property type="protein sequence ID" value="ADH63169.1"/>
    <property type="molecule type" value="Genomic_DNA"/>
</dbReference>
<keyword evidence="2" id="KW-1133">Transmembrane helix</keyword>
<comment type="caution">
    <text evidence="2">Lacks conserved residue(s) required for the propagation of feature annotation.</text>
</comment>
<feature type="transmembrane region" description="Helical" evidence="2">
    <location>
        <begin position="136"/>
        <end position="158"/>
    </location>
</feature>